<name>A0A5D5AM23_9EURY</name>
<dbReference type="PROSITE" id="PS00197">
    <property type="entry name" value="2FE2S_FER_1"/>
    <property type="match status" value="1"/>
</dbReference>
<feature type="region of interest" description="Disordered" evidence="6">
    <location>
        <begin position="166"/>
        <end position="188"/>
    </location>
</feature>
<dbReference type="InterPro" id="IPR036884">
    <property type="entry name" value="2Fe-2S-bd_dom_sf"/>
</dbReference>
<evidence type="ECO:0000313" key="9">
    <source>
        <dbReference type="Proteomes" id="UP000324104"/>
    </source>
</evidence>
<dbReference type="InterPro" id="IPR001041">
    <property type="entry name" value="2Fe-2S_ferredoxin-type"/>
</dbReference>
<comment type="caution">
    <text evidence="8">The sequence shown here is derived from an EMBL/GenBank/DDBJ whole genome shotgun (WGS) entry which is preliminary data.</text>
</comment>
<dbReference type="InterPro" id="IPR051452">
    <property type="entry name" value="Diverse_Oxidoreductases"/>
</dbReference>
<dbReference type="GO" id="GO:0051537">
    <property type="term" value="F:2 iron, 2 sulfur cluster binding"/>
    <property type="evidence" value="ECO:0007669"/>
    <property type="project" value="UniProtKB-KW"/>
</dbReference>
<evidence type="ECO:0000259" key="7">
    <source>
        <dbReference type="PROSITE" id="PS51085"/>
    </source>
</evidence>
<dbReference type="InterPro" id="IPR002888">
    <property type="entry name" value="2Fe-2S-bd"/>
</dbReference>
<dbReference type="EMBL" id="VTAW01000011">
    <property type="protein sequence ID" value="TYT62063.1"/>
    <property type="molecule type" value="Genomic_DNA"/>
</dbReference>
<dbReference type="SUPFAM" id="SSF54292">
    <property type="entry name" value="2Fe-2S ferredoxin-like"/>
    <property type="match status" value="1"/>
</dbReference>
<evidence type="ECO:0000256" key="6">
    <source>
        <dbReference type="SAM" id="MobiDB-lite"/>
    </source>
</evidence>
<dbReference type="InterPro" id="IPR012675">
    <property type="entry name" value="Beta-grasp_dom_sf"/>
</dbReference>
<gene>
    <name evidence="8" type="ORF">FYC77_10195</name>
</gene>
<evidence type="ECO:0000256" key="3">
    <source>
        <dbReference type="ARBA" id="ARBA00023002"/>
    </source>
</evidence>
<dbReference type="CDD" id="cd00207">
    <property type="entry name" value="fer2"/>
    <property type="match status" value="1"/>
</dbReference>
<dbReference type="Pfam" id="PF01799">
    <property type="entry name" value="Fer2_2"/>
    <property type="match status" value="1"/>
</dbReference>
<dbReference type="Proteomes" id="UP000324104">
    <property type="component" value="Unassembled WGS sequence"/>
</dbReference>
<feature type="region of interest" description="Disordered" evidence="6">
    <location>
        <begin position="202"/>
        <end position="232"/>
    </location>
</feature>
<keyword evidence="1" id="KW-0001">2Fe-2S</keyword>
<evidence type="ECO:0000256" key="5">
    <source>
        <dbReference type="ARBA" id="ARBA00023014"/>
    </source>
</evidence>
<dbReference type="Gene3D" id="1.10.150.120">
    <property type="entry name" value="[2Fe-2S]-binding domain"/>
    <property type="match status" value="1"/>
</dbReference>
<proteinExistence type="predicted"/>
<protein>
    <submittedName>
        <fullName evidence="8">(2Fe-2S)-binding protein</fullName>
    </submittedName>
</protein>
<feature type="compositionally biased region" description="Basic and acidic residues" evidence="6">
    <location>
        <begin position="222"/>
        <end position="232"/>
    </location>
</feature>
<reference evidence="8 9" key="1">
    <citation type="submission" date="2019-08" db="EMBL/GenBank/DDBJ databases">
        <title>Archaea genome.</title>
        <authorList>
            <person name="Kajale S."/>
            <person name="Shouche Y."/>
            <person name="Deshpande N."/>
            <person name="Sharma A."/>
        </authorList>
    </citation>
    <scope>NUCLEOTIDE SEQUENCE [LARGE SCALE GENOMIC DNA]</scope>
    <source>
        <strain evidence="8 9">ESP3B_9</strain>
    </source>
</reference>
<evidence type="ECO:0000256" key="1">
    <source>
        <dbReference type="ARBA" id="ARBA00022714"/>
    </source>
</evidence>
<dbReference type="FunFam" id="1.10.150.120:FF:000003">
    <property type="entry name" value="Carbon monoxide dehydrogenase, small subunit"/>
    <property type="match status" value="1"/>
</dbReference>
<dbReference type="AlphaFoldDB" id="A0A5D5AM23"/>
<evidence type="ECO:0000256" key="4">
    <source>
        <dbReference type="ARBA" id="ARBA00023004"/>
    </source>
</evidence>
<organism evidence="8 9">
    <name type="scientific">Natrialba swarupiae</name>
    <dbReference type="NCBI Taxonomy" id="2448032"/>
    <lineage>
        <taxon>Archaea</taxon>
        <taxon>Methanobacteriati</taxon>
        <taxon>Methanobacteriota</taxon>
        <taxon>Stenosarchaea group</taxon>
        <taxon>Halobacteria</taxon>
        <taxon>Halobacteriales</taxon>
        <taxon>Natrialbaceae</taxon>
        <taxon>Natrialba</taxon>
    </lineage>
</organism>
<accession>A0A5D5AM23</accession>
<dbReference type="FunFam" id="3.10.20.30:FF:000020">
    <property type="entry name" value="Xanthine dehydrogenase iron-sulfur subunit"/>
    <property type="match status" value="1"/>
</dbReference>
<keyword evidence="4" id="KW-0408">Iron</keyword>
<keyword evidence="9" id="KW-1185">Reference proteome</keyword>
<dbReference type="SUPFAM" id="SSF47741">
    <property type="entry name" value="CO dehydrogenase ISP C-domain like"/>
    <property type="match status" value="1"/>
</dbReference>
<dbReference type="PANTHER" id="PTHR44379">
    <property type="entry name" value="OXIDOREDUCTASE WITH IRON-SULFUR SUBUNIT"/>
    <property type="match status" value="1"/>
</dbReference>
<dbReference type="GO" id="GO:0046872">
    <property type="term" value="F:metal ion binding"/>
    <property type="evidence" value="ECO:0007669"/>
    <property type="project" value="UniProtKB-KW"/>
</dbReference>
<dbReference type="GO" id="GO:0016491">
    <property type="term" value="F:oxidoreductase activity"/>
    <property type="evidence" value="ECO:0007669"/>
    <property type="project" value="UniProtKB-KW"/>
</dbReference>
<dbReference type="RefSeq" id="WP_149081400.1">
    <property type="nucleotide sequence ID" value="NZ_VTAW01000011.1"/>
</dbReference>
<keyword evidence="2" id="KW-0479">Metal-binding</keyword>
<dbReference type="InterPro" id="IPR036010">
    <property type="entry name" value="2Fe-2S_ferredoxin-like_sf"/>
</dbReference>
<dbReference type="InterPro" id="IPR006058">
    <property type="entry name" value="2Fe2S_fd_BS"/>
</dbReference>
<keyword evidence="3" id="KW-0560">Oxidoreductase</keyword>
<sequence length="232" mass="24171">MTETREITLTVNGTERTIDAEPRQLLVHAIREDLDLTGTHIGCDTGNCGACTVLVDGEPLKSCLMLAVQADGSEVLTVEGMAELPESAGDLHPIQEGFHEEHGLQCGYCTPGMIVAGKALLDENPDPDEEEIREAISGNLCRCTGYQNIVRSIEYAAEELEARAAADGGTDVASPAESTPDVAGGQDGPAFDCGVENCCGGPSLEADEADQPTDGKTANGHDAARDDGGASR</sequence>
<evidence type="ECO:0000256" key="2">
    <source>
        <dbReference type="ARBA" id="ARBA00022723"/>
    </source>
</evidence>
<dbReference type="Gene3D" id="3.10.20.30">
    <property type="match status" value="1"/>
</dbReference>
<dbReference type="PROSITE" id="PS51085">
    <property type="entry name" value="2FE2S_FER_2"/>
    <property type="match status" value="1"/>
</dbReference>
<keyword evidence="5" id="KW-0411">Iron-sulfur</keyword>
<evidence type="ECO:0000313" key="8">
    <source>
        <dbReference type="EMBL" id="TYT62063.1"/>
    </source>
</evidence>
<feature type="domain" description="2Fe-2S ferredoxin-type" evidence="7">
    <location>
        <begin position="5"/>
        <end position="81"/>
    </location>
</feature>
<dbReference type="PANTHER" id="PTHR44379:SF5">
    <property type="entry name" value="OXIDOREDUCTASE WITH IRON-SULFUR SUBUNIT"/>
    <property type="match status" value="1"/>
</dbReference>
<dbReference type="Pfam" id="PF00111">
    <property type="entry name" value="Fer2"/>
    <property type="match status" value="1"/>
</dbReference>